<gene>
    <name evidence="2" type="ORF">VK792_13335</name>
</gene>
<dbReference type="Pfam" id="PF08240">
    <property type="entry name" value="ADH_N"/>
    <property type="match status" value="1"/>
</dbReference>
<keyword evidence="3" id="KW-1185">Reference proteome</keyword>
<evidence type="ECO:0000313" key="2">
    <source>
        <dbReference type="EMBL" id="MEC3862271.1"/>
    </source>
</evidence>
<dbReference type="GO" id="GO:0016491">
    <property type="term" value="F:oxidoreductase activity"/>
    <property type="evidence" value="ECO:0007669"/>
    <property type="project" value="UniProtKB-KW"/>
</dbReference>
<dbReference type="Pfam" id="PF00107">
    <property type="entry name" value="ADH_zinc_N"/>
    <property type="match status" value="1"/>
</dbReference>
<accession>A0ABU6HIV5</accession>
<dbReference type="EMBL" id="JAYLLH010000019">
    <property type="protein sequence ID" value="MEC3862271.1"/>
    <property type="molecule type" value="Genomic_DNA"/>
</dbReference>
<dbReference type="InterPro" id="IPR013149">
    <property type="entry name" value="ADH-like_C"/>
</dbReference>
<dbReference type="EC" id="1.-.-.-" evidence="2"/>
<dbReference type="SMART" id="SM00829">
    <property type="entry name" value="PKS_ER"/>
    <property type="match status" value="1"/>
</dbReference>
<reference evidence="2 3" key="1">
    <citation type="submission" date="2024-01" db="EMBL/GenBank/DDBJ databases">
        <title>Mesobacterium rodlantinim sp. nov., isolated from shallow sea hydrothermal systems off Kueishantao Island.</title>
        <authorList>
            <person name="Su Z."/>
            <person name="Tang K."/>
        </authorList>
    </citation>
    <scope>NUCLEOTIDE SEQUENCE [LARGE SCALE GENOMIC DNA]</scope>
    <source>
        <strain evidence="2 3">TK19101</strain>
    </source>
</reference>
<dbReference type="Proteomes" id="UP001348149">
    <property type="component" value="Unassembled WGS sequence"/>
</dbReference>
<sequence>MKALVVSQHDVAPRVETLPIPDVSVNKIRLKIEACGLNFADLLMVKGTYQDTPALPFTLGMEVAGTIDAVGEGVTHLHPGQRVAVFGGQGGLADYGVFDADRAVVLPDGMSAVDAAAFQVAYGTSHVALSHRARLQPGETLLVLGAAGGVGLTAVEIGKLMGARVVACARGTDKLAVAQHAGADHLIDATTQDIRAEMKALGGADVVYDPVGGDQFTAAFRSCRPEARILTIGFASGDVPQIKANHLLVKNLTVHGLYWGGYLGFRPEVVTDSLAQLFAWYSDGRLKPHVSHALPLDRANEGLDLLRTRKSTGKVVITI</sequence>
<dbReference type="CDD" id="cd08241">
    <property type="entry name" value="QOR1"/>
    <property type="match status" value="1"/>
</dbReference>
<dbReference type="InterPro" id="IPR013154">
    <property type="entry name" value="ADH-like_N"/>
</dbReference>
<protein>
    <submittedName>
        <fullName evidence="2">NADPH:quinone oxidoreductase family protein</fullName>
        <ecNumber evidence="2">1.-.-.-</ecNumber>
    </submittedName>
</protein>
<comment type="caution">
    <text evidence="2">The sequence shown here is derived from an EMBL/GenBank/DDBJ whole genome shotgun (WGS) entry which is preliminary data.</text>
</comment>
<dbReference type="InterPro" id="IPR020843">
    <property type="entry name" value="ER"/>
</dbReference>
<evidence type="ECO:0000313" key="3">
    <source>
        <dbReference type="Proteomes" id="UP001348149"/>
    </source>
</evidence>
<dbReference type="InterPro" id="IPR036291">
    <property type="entry name" value="NAD(P)-bd_dom_sf"/>
</dbReference>
<keyword evidence="2" id="KW-0560">Oxidoreductase</keyword>
<dbReference type="PANTHER" id="PTHR43677:SF4">
    <property type="entry name" value="QUINONE OXIDOREDUCTASE-LIKE PROTEIN 2"/>
    <property type="match status" value="1"/>
</dbReference>
<organism evidence="2 3">
    <name type="scientific">Mesobacterium hydrothermale</name>
    <dbReference type="NCBI Taxonomy" id="3111907"/>
    <lineage>
        <taxon>Bacteria</taxon>
        <taxon>Pseudomonadati</taxon>
        <taxon>Pseudomonadota</taxon>
        <taxon>Alphaproteobacteria</taxon>
        <taxon>Rhodobacterales</taxon>
        <taxon>Roseobacteraceae</taxon>
        <taxon>Mesobacterium</taxon>
    </lineage>
</organism>
<dbReference type="SUPFAM" id="SSF50129">
    <property type="entry name" value="GroES-like"/>
    <property type="match status" value="1"/>
</dbReference>
<dbReference type="SUPFAM" id="SSF51735">
    <property type="entry name" value="NAD(P)-binding Rossmann-fold domains"/>
    <property type="match status" value="1"/>
</dbReference>
<dbReference type="Gene3D" id="3.40.50.720">
    <property type="entry name" value="NAD(P)-binding Rossmann-like Domain"/>
    <property type="match status" value="1"/>
</dbReference>
<evidence type="ECO:0000259" key="1">
    <source>
        <dbReference type="SMART" id="SM00829"/>
    </source>
</evidence>
<proteinExistence type="predicted"/>
<name>A0ABU6HIV5_9RHOB</name>
<dbReference type="InterPro" id="IPR011032">
    <property type="entry name" value="GroES-like_sf"/>
</dbReference>
<dbReference type="PANTHER" id="PTHR43677">
    <property type="entry name" value="SHORT-CHAIN DEHYDROGENASE/REDUCTASE"/>
    <property type="match status" value="1"/>
</dbReference>
<feature type="domain" description="Enoyl reductase (ER)" evidence="1">
    <location>
        <begin position="7"/>
        <end position="317"/>
    </location>
</feature>
<dbReference type="RefSeq" id="WP_326298009.1">
    <property type="nucleotide sequence ID" value="NZ_JAYLLH010000019.1"/>
</dbReference>
<dbReference type="InterPro" id="IPR051397">
    <property type="entry name" value="Zn-ADH-like_protein"/>
</dbReference>
<dbReference type="Gene3D" id="3.90.180.10">
    <property type="entry name" value="Medium-chain alcohol dehydrogenases, catalytic domain"/>
    <property type="match status" value="1"/>
</dbReference>